<organism evidence="4 5">
    <name type="scientific">Phytoactinopolyspora mesophila</name>
    <dbReference type="NCBI Taxonomy" id="2650750"/>
    <lineage>
        <taxon>Bacteria</taxon>
        <taxon>Bacillati</taxon>
        <taxon>Actinomycetota</taxon>
        <taxon>Actinomycetes</taxon>
        <taxon>Jiangellales</taxon>
        <taxon>Jiangellaceae</taxon>
        <taxon>Phytoactinopolyspora</taxon>
    </lineage>
</organism>
<accession>A0A7K3M1P6</accession>
<dbReference type="InterPro" id="IPR002711">
    <property type="entry name" value="HNH"/>
</dbReference>
<feature type="domain" description="HNH nuclease" evidence="3">
    <location>
        <begin position="232"/>
        <end position="284"/>
    </location>
</feature>
<feature type="compositionally biased region" description="Basic and acidic residues" evidence="2">
    <location>
        <begin position="90"/>
        <end position="101"/>
    </location>
</feature>
<evidence type="ECO:0000256" key="2">
    <source>
        <dbReference type="SAM" id="MobiDB-lite"/>
    </source>
</evidence>
<evidence type="ECO:0000256" key="1">
    <source>
        <dbReference type="ARBA" id="ARBA00023450"/>
    </source>
</evidence>
<feature type="compositionally biased region" description="Basic and acidic residues" evidence="2">
    <location>
        <begin position="332"/>
        <end position="341"/>
    </location>
</feature>
<reference evidence="4 5" key="1">
    <citation type="submission" date="2019-11" db="EMBL/GenBank/DDBJ databases">
        <authorList>
            <person name="Li X.-J."/>
            <person name="Feng X.-M."/>
        </authorList>
    </citation>
    <scope>NUCLEOTIDE SEQUENCE [LARGE SCALE GENOMIC DNA]</scope>
    <source>
        <strain evidence="4 5">XMNu-373</strain>
    </source>
</reference>
<feature type="region of interest" description="Disordered" evidence="2">
    <location>
        <begin position="304"/>
        <end position="354"/>
    </location>
</feature>
<evidence type="ECO:0000313" key="4">
    <source>
        <dbReference type="EMBL" id="NDL56822.1"/>
    </source>
</evidence>
<dbReference type="GO" id="GO:0004519">
    <property type="term" value="F:endonuclease activity"/>
    <property type="evidence" value="ECO:0007669"/>
    <property type="project" value="InterPro"/>
</dbReference>
<dbReference type="InterPro" id="IPR003870">
    <property type="entry name" value="DUF222"/>
</dbReference>
<feature type="region of interest" description="Disordered" evidence="2">
    <location>
        <begin position="37"/>
        <end position="168"/>
    </location>
</feature>
<evidence type="ECO:0000259" key="3">
    <source>
        <dbReference type="SMART" id="SM00507"/>
    </source>
</evidence>
<protein>
    <submittedName>
        <fullName evidence="4">DUF222 domain-containing protein</fullName>
    </submittedName>
</protein>
<dbReference type="Pfam" id="PF01844">
    <property type="entry name" value="HNH"/>
    <property type="match status" value="1"/>
</dbReference>
<dbReference type="GO" id="GO:0008270">
    <property type="term" value="F:zinc ion binding"/>
    <property type="evidence" value="ECO:0007669"/>
    <property type="project" value="InterPro"/>
</dbReference>
<dbReference type="EMBL" id="WLZY01000002">
    <property type="protein sequence ID" value="NDL56822.1"/>
    <property type="molecule type" value="Genomic_DNA"/>
</dbReference>
<dbReference type="SMART" id="SM00507">
    <property type="entry name" value="HNHc"/>
    <property type="match status" value="1"/>
</dbReference>
<keyword evidence="5" id="KW-1185">Reference proteome</keyword>
<dbReference type="InterPro" id="IPR003615">
    <property type="entry name" value="HNH_nuc"/>
</dbReference>
<dbReference type="Pfam" id="PF02720">
    <property type="entry name" value="DUF222"/>
    <property type="match status" value="1"/>
</dbReference>
<feature type="compositionally biased region" description="Low complexity" evidence="2">
    <location>
        <begin position="108"/>
        <end position="120"/>
    </location>
</feature>
<name>A0A7K3M1P6_9ACTN</name>
<dbReference type="Gene3D" id="1.10.30.50">
    <property type="match status" value="1"/>
</dbReference>
<proteinExistence type="inferred from homology"/>
<sequence>MELCQRHLQAGTLPTNHGHAPQLLLLAELSTLLGTTGASSRACDTTGHNNSRGPKAGRTTEGNCDSKDRCEPCTTEPSCTTRASCADQPHSADKDRSDPRTTEPGCADNSHNGDSSHSGGNARGAGKLRSGNKGDCPNGDGIDTGLRDGQYGRDPAFAHAGHTRSPRPARQWLRDTWAHRFGVAPAELGWGGPISTETLRRISCDASVTPVLVDPHGVPLRVGRAERIVTPGIWTALVARDRGCAFPTCTRPPAWCHAHHIRHWADGGGTDLENMVLLCAHHHRVIHHGGWEVHIGPDGHPVFVPPPWVDPDRTARRNTRPRHDHQPPPSGEHQRESDGQRTRRHRTRPPPPDT</sequence>
<comment type="similarity">
    <text evidence="1">Belongs to the Rv1128c/1148c/1588c/1702c/1945/3466 family.</text>
</comment>
<dbReference type="Proteomes" id="UP000460435">
    <property type="component" value="Unassembled WGS sequence"/>
</dbReference>
<dbReference type="GO" id="GO:0003676">
    <property type="term" value="F:nucleic acid binding"/>
    <property type="evidence" value="ECO:0007669"/>
    <property type="project" value="InterPro"/>
</dbReference>
<feature type="compositionally biased region" description="Low complexity" evidence="2">
    <location>
        <begin position="72"/>
        <end position="81"/>
    </location>
</feature>
<evidence type="ECO:0000313" key="5">
    <source>
        <dbReference type="Proteomes" id="UP000460435"/>
    </source>
</evidence>
<dbReference type="CDD" id="cd00085">
    <property type="entry name" value="HNHc"/>
    <property type="match status" value="1"/>
</dbReference>
<feature type="compositionally biased region" description="Polar residues" evidence="2">
    <location>
        <begin position="42"/>
        <end position="52"/>
    </location>
</feature>
<gene>
    <name evidence="4" type="ORF">F7O44_07025</name>
</gene>
<comment type="caution">
    <text evidence="4">The sequence shown here is derived from an EMBL/GenBank/DDBJ whole genome shotgun (WGS) entry which is preliminary data.</text>
</comment>
<dbReference type="AlphaFoldDB" id="A0A7K3M1P6"/>